<keyword evidence="5" id="KW-0456">Lyase</keyword>
<evidence type="ECO:0000259" key="7">
    <source>
        <dbReference type="Pfam" id="PF03711"/>
    </source>
</evidence>
<dbReference type="InterPro" id="IPR008286">
    <property type="entry name" value="Prn/Lys/Arg_de-COase_C"/>
</dbReference>
<dbReference type="HOGENOM" id="CLU_025925_2_1_9"/>
<dbReference type="PATRIC" id="fig|1246626.3.peg.4024"/>
<keyword evidence="3" id="KW-0210">Decarboxylase</keyword>
<dbReference type="Pfam" id="PF01276">
    <property type="entry name" value="OKR_DC_1"/>
    <property type="match status" value="1"/>
</dbReference>
<evidence type="ECO:0000256" key="2">
    <source>
        <dbReference type="ARBA" id="ARBA00010671"/>
    </source>
</evidence>
<evidence type="ECO:0000256" key="5">
    <source>
        <dbReference type="ARBA" id="ARBA00023239"/>
    </source>
</evidence>
<evidence type="ECO:0000256" key="3">
    <source>
        <dbReference type="ARBA" id="ARBA00022793"/>
    </source>
</evidence>
<evidence type="ECO:0000313" key="9">
    <source>
        <dbReference type="Proteomes" id="UP000027142"/>
    </source>
</evidence>
<evidence type="ECO:0000256" key="1">
    <source>
        <dbReference type="ARBA" id="ARBA00001933"/>
    </source>
</evidence>
<dbReference type="InterPro" id="IPR000310">
    <property type="entry name" value="Orn/Lys/Arg_deCO2ase_major_dom"/>
</dbReference>
<sequence>MSVRTPIIDVIKAHMNRKPLSFHVPGHKNGHNWHSFLPLFEQLLPYDVTELSGLDDLHDAKGAIAESQQLCAEFYGAGETSYLVGGSTSGNLAMIYGVLQEGDTVFVERDCHKSVMHALELCKANVVFLSSCRSSITNHPLGVTYEVLKHAYEQHPQGKAMILTYPNYWGNVIDYRETFRFAKDHRLLLLVDEAHGAHFVVGNESLNSPPSALQLGADIVVQSAHKMLPALTMTGWLHFSNTIDPIIKKRVKHALQMFQSSSPSYVLLASLDGARAFLEEQGHHAYRQALEAQKKLCEWIDVHPDIELVEEEAHFKDPLKLMVKPRDSGTGVSVLTALKQVGIDAEMADPNVTLLILGLSSLHPDTQKRLNHVTIESTPLKEKNAVEAGAKGCLSELIRNKDNKENVELLSLQDAVGRVAATDVIPYPPGIPLLLKGEKISEEHVEQMKQFLSTGVTFQGFQPYRGIVVKRKSGEE</sequence>
<dbReference type="InterPro" id="IPR036633">
    <property type="entry name" value="Prn/Lys/Arg_de-COase_C_sf"/>
</dbReference>
<dbReference type="InterPro" id="IPR015424">
    <property type="entry name" value="PyrdxlP-dep_Trfase"/>
</dbReference>
<dbReference type="Pfam" id="PF03711">
    <property type="entry name" value="OKR_DC_1_C"/>
    <property type="match status" value="1"/>
</dbReference>
<accession>A0A060M940</accession>
<dbReference type="STRING" id="1246626.BleG1_4039"/>
<dbReference type="OrthoDB" id="9815233at2"/>
<keyword evidence="4" id="KW-0663">Pyridoxal phosphate</keyword>
<comment type="cofactor">
    <cofactor evidence="1">
        <name>pyridoxal 5'-phosphate</name>
        <dbReference type="ChEBI" id="CHEBI:597326"/>
    </cofactor>
</comment>
<dbReference type="SUPFAM" id="SSF53383">
    <property type="entry name" value="PLP-dependent transferases"/>
    <property type="match status" value="1"/>
</dbReference>
<evidence type="ECO:0000313" key="8">
    <source>
        <dbReference type="EMBL" id="AIC96574.1"/>
    </source>
</evidence>
<comment type="similarity">
    <text evidence="2">Belongs to the Orn/Lys/Arg decarboxylase class-I family.</text>
</comment>
<organism evidence="8 9">
    <name type="scientific">Shouchella lehensis G1</name>
    <dbReference type="NCBI Taxonomy" id="1246626"/>
    <lineage>
        <taxon>Bacteria</taxon>
        <taxon>Bacillati</taxon>
        <taxon>Bacillota</taxon>
        <taxon>Bacilli</taxon>
        <taxon>Bacillales</taxon>
        <taxon>Bacillaceae</taxon>
        <taxon>Shouchella</taxon>
    </lineage>
</organism>
<dbReference type="eggNOG" id="COG1982">
    <property type="taxonomic scope" value="Bacteria"/>
</dbReference>
<dbReference type="Gene3D" id="3.40.640.10">
    <property type="entry name" value="Type I PLP-dependent aspartate aminotransferase-like (Major domain)"/>
    <property type="match status" value="1"/>
</dbReference>
<dbReference type="PANTHER" id="PTHR43277:SF3">
    <property type="entry name" value="DECARBOXYLASE, PUTATIVE-RELATED"/>
    <property type="match status" value="1"/>
</dbReference>
<keyword evidence="9" id="KW-1185">Reference proteome</keyword>
<dbReference type="InterPro" id="IPR052357">
    <property type="entry name" value="Orn_Lys_Arg_decarboxylase-I"/>
</dbReference>
<dbReference type="GO" id="GO:0016831">
    <property type="term" value="F:carboxy-lyase activity"/>
    <property type="evidence" value="ECO:0007669"/>
    <property type="project" value="UniProtKB-KW"/>
</dbReference>
<dbReference type="SUPFAM" id="SSF55904">
    <property type="entry name" value="Ornithine decarboxylase C-terminal domain"/>
    <property type="match status" value="1"/>
</dbReference>
<gene>
    <name evidence="8" type="ORF">BleG1_4039</name>
</gene>
<evidence type="ECO:0000259" key="6">
    <source>
        <dbReference type="Pfam" id="PF01276"/>
    </source>
</evidence>
<dbReference type="KEGG" id="ble:BleG1_4039"/>
<dbReference type="Gene3D" id="3.90.100.10">
    <property type="entry name" value="Orn/Lys/Arg decarboxylase, C-terminal domain"/>
    <property type="match status" value="1"/>
</dbReference>
<proteinExistence type="inferred from homology"/>
<dbReference type="Proteomes" id="UP000027142">
    <property type="component" value="Chromosome"/>
</dbReference>
<evidence type="ECO:0000256" key="4">
    <source>
        <dbReference type="ARBA" id="ARBA00022898"/>
    </source>
</evidence>
<dbReference type="InterPro" id="IPR015421">
    <property type="entry name" value="PyrdxlP-dep_Trfase_major"/>
</dbReference>
<reference evidence="8 9" key="1">
    <citation type="journal article" date="2014" name="Gene">
        <title>A comparative genomic analysis of the alkalitolerant soil bacterium Bacillus lehensis G1.</title>
        <authorList>
            <person name="Noor Y.M."/>
            <person name="Samsulrizal N.H."/>
            <person name="Jema'on N.A."/>
            <person name="Low K.O."/>
            <person name="Ramli A.N."/>
            <person name="Alias N.I."/>
            <person name="Damis S.I."/>
            <person name="Fuzi S.F."/>
            <person name="Isa M.N."/>
            <person name="Murad A.M."/>
            <person name="Raih M.F."/>
            <person name="Bakar F.D."/>
            <person name="Najimudin N."/>
            <person name="Mahadi N.M."/>
            <person name="Illias R.M."/>
        </authorList>
    </citation>
    <scope>NUCLEOTIDE SEQUENCE [LARGE SCALE GENOMIC DNA]</scope>
    <source>
        <strain evidence="8 9">G1</strain>
    </source>
</reference>
<protein>
    <submittedName>
        <fullName evidence="8">Orn/Lys/Arg decarboxylase</fullName>
    </submittedName>
</protein>
<dbReference type="RefSeq" id="WP_038484823.1">
    <property type="nucleotide sequence ID" value="NZ_CP003923.1"/>
</dbReference>
<feature type="domain" description="Orn/Lys/Arg decarboxylases family 1 pyridoxal-P attachment site" evidence="6">
    <location>
        <begin position="5"/>
        <end position="305"/>
    </location>
</feature>
<dbReference type="PANTHER" id="PTHR43277">
    <property type="entry name" value="ARGININE DECARBOXYLASE"/>
    <property type="match status" value="1"/>
</dbReference>
<dbReference type="EMBL" id="CP003923">
    <property type="protein sequence ID" value="AIC96574.1"/>
    <property type="molecule type" value="Genomic_DNA"/>
</dbReference>
<name>A0A060M940_9BACI</name>
<dbReference type="AlphaFoldDB" id="A0A060M940"/>
<feature type="domain" description="Orn/Lys/Arg decarboxylase C-terminal" evidence="7">
    <location>
        <begin position="403"/>
        <end position="462"/>
    </location>
</feature>